<dbReference type="InParanoid" id="A0A668AYG1"/>
<feature type="transmembrane region" description="Helical" evidence="9">
    <location>
        <begin position="267"/>
        <end position="286"/>
    </location>
</feature>
<protein>
    <recommendedName>
        <fullName evidence="12">Taste receptor type 2</fullName>
    </recommendedName>
</protein>
<reference evidence="10" key="3">
    <citation type="submission" date="2025-09" db="UniProtKB">
        <authorList>
            <consortium name="Ensembl"/>
        </authorList>
    </citation>
    <scope>IDENTIFICATION</scope>
</reference>
<keyword evidence="6 9" id="KW-0472">Membrane</keyword>
<evidence type="ECO:0000256" key="9">
    <source>
        <dbReference type="SAM" id="Phobius"/>
    </source>
</evidence>
<evidence type="ECO:0000256" key="2">
    <source>
        <dbReference type="ARBA" id="ARBA00022606"/>
    </source>
</evidence>
<dbReference type="AlphaFoldDB" id="A0A668AYG1"/>
<evidence type="ECO:0000256" key="1">
    <source>
        <dbReference type="ARBA" id="ARBA00004141"/>
    </source>
</evidence>
<evidence type="ECO:0000256" key="7">
    <source>
        <dbReference type="ARBA" id="ARBA00023170"/>
    </source>
</evidence>
<dbReference type="PANTHER" id="PTHR11394">
    <property type="entry name" value="TASTE RECEPTOR TYPE 2"/>
    <property type="match status" value="1"/>
</dbReference>
<dbReference type="PANTHER" id="PTHR11394:SF137">
    <property type="entry name" value="C-X-C CHEMOKINE RECEPTOR TYPE 3 ISOFORM X1-RELATED"/>
    <property type="match status" value="1"/>
</dbReference>
<feature type="transmembrane region" description="Helical" evidence="9">
    <location>
        <begin position="86"/>
        <end position="105"/>
    </location>
</feature>
<feature type="transmembrane region" description="Helical" evidence="9">
    <location>
        <begin position="231"/>
        <end position="251"/>
    </location>
</feature>
<evidence type="ECO:0000313" key="11">
    <source>
        <dbReference type="Proteomes" id="UP000472263"/>
    </source>
</evidence>
<comment type="subcellular location">
    <subcellularLocation>
        <location evidence="1">Membrane</location>
        <topology evidence="1">Multi-pass membrane protein</topology>
    </subcellularLocation>
</comment>
<feature type="transmembrane region" description="Helical" evidence="9">
    <location>
        <begin position="179"/>
        <end position="203"/>
    </location>
</feature>
<evidence type="ECO:0000256" key="4">
    <source>
        <dbReference type="ARBA" id="ARBA00022989"/>
    </source>
</evidence>
<evidence type="ECO:0008006" key="12">
    <source>
        <dbReference type="Google" id="ProtNLM"/>
    </source>
</evidence>
<evidence type="ECO:0000256" key="8">
    <source>
        <dbReference type="ARBA" id="ARBA00023224"/>
    </source>
</evidence>
<name>A0A668AYG1_9TELE</name>
<dbReference type="Gene3D" id="1.20.1070.10">
    <property type="entry name" value="Rhodopsin 7-helix transmembrane proteins"/>
    <property type="match status" value="1"/>
</dbReference>
<evidence type="ECO:0000256" key="6">
    <source>
        <dbReference type="ARBA" id="ARBA00023136"/>
    </source>
</evidence>
<dbReference type="GO" id="GO:0016020">
    <property type="term" value="C:membrane"/>
    <property type="evidence" value="ECO:0007669"/>
    <property type="project" value="UniProtKB-SubCell"/>
</dbReference>
<feature type="transmembrane region" description="Helical" evidence="9">
    <location>
        <begin position="12"/>
        <end position="35"/>
    </location>
</feature>
<dbReference type="GO" id="GO:0004930">
    <property type="term" value="F:G protein-coupled receptor activity"/>
    <property type="evidence" value="ECO:0007669"/>
    <property type="project" value="UniProtKB-KW"/>
</dbReference>
<keyword evidence="5" id="KW-0297">G-protein coupled receptor</keyword>
<dbReference type="SUPFAM" id="SSF81321">
    <property type="entry name" value="Family A G protein-coupled receptor-like"/>
    <property type="match status" value="1"/>
</dbReference>
<sequence>MAWGEMSDEAFLWINGPLVMLSLPANVFFACSLMFPPRGRQKLKQPVKILLGFVVWCTIIFLISLIVRYSLVVENAYFNVTTRLLLRYSVFMSMTSCVWMSFYYHTQIVPARRALSIWVRKNIKSIIYIILFLDRSVFFFNIMVSIVKFIKENQHRNDSINNTDIASEEFYGKSNVCFIVIKVHTTLCLCLMMFSSFSTVHYLRTHMRRLAKSGGGDLAVSSRRLRGHMRVTVTGILQGLLYLLCEVWNQLKSFVFNYSLHFTIDELLIFTVSTAYMCGTTVNMAVSQAVFRQKAADVWTALRAVLCVDGTTGNDVKLHSSQSTTLDKT</sequence>
<keyword evidence="3 9" id="KW-0812">Transmembrane</keyword>
<keyword evidence="7" id="KW-0675">Receptor</keyword>
<keyword evidence="4 9" id="KW-1133">Transmembrane helix</keyword>
<reference evidence="10" key="2">
    <citation type="submission" date="2025-08" db="UniProtKB">
        <authorList>
            <consortium name="Ensembl"/>
        </authorList>
    </citation>
    <scope>IDENTIFICATION</scope>
</reference>
<keyword evidence="2" id="KW-0716">Sensory transduction</keyword>
<evidence type="ECO:0000256" key="5">
    <source>
        <dbReference type="ARBA" id="ARBA00023040"/>
    </source>
</evidence>
<accession>A0A668AYG1</accession>
<feature type="transmembrane region" description="Helical" evidence="9">
    <location>
        <begin position="47"/>
        <end position="66"/>
    </location>
</feature>
<keyword evidence="11" id="KW-1185">Reference proteome</keyword>
<keyword evidence="8" id="KW-0807">Transducer</keyword>
<dbReference type="Ensembl" id="ENSMMDT00005054106.1">
    <property type="protein sequence ID" value="ENSMMDP00005053076.1"/>
    <property type="gene ID" value="ENSMMDG00005023884.1"/>
</dbReference>
<feature type="transmembrane region" description="Helical" evidence="9">
    <location>
        <begin position="126"/>
        <end position="150"/>
    </location>
</feature>
<evidence type="ECO:0000313" key="10">
    <source>
        <dbReference type="Ensembl" id="ENSMMDP00005053076.1"/>
    </source>
</evidence>
<reference evidence="10" key="1">
    <citation type="submission" date="2019-06" db="EMBL/GenBank/DDBJ databases">
        <authorList>
            <consortium name="Wellcome Sanger Institute Data Sharing"/>
        </authorList>
    </citation>
    <scope>NUCLEOTIDE SEQUENCE [LARGE SCALE GENOMIC DNA]</scope>
</reference>
<organism evidence="10 11">
    <name type="scientific">Myripristis murdjan</name>
    <name type="common">pinecone soldierfish</name>
    <dbReference type="NCBI Taxonomy" id="586833"/>
    <lineage>
        <taxon>Eukaryota</taxon>
        <taxon>Metazoa</taxon>
        <taxon>Chordata</taxon>
        <taxon>Craniata</taxon>
        <taxon>Vertebrata</taxon>
        <taxon>Euteleostomi</taxon>
        <taxon>Actinopterygii</taxon>
        <taxon>Neopterygii</taxon>
        <taxon>Teleostei</taxon>
        <taxon>Neoteleostei</taxon>
        <taxon>Acanthomorphata</taxon>
        <taxon>Holocentriformes</taxon>
        <taxon>Holocentridae</taxon>
        <taxon>Myripristis</taxon>
    </lineage>
</organism>
<evidence type="ECO:0000256" key="3">
    <source>
        <dbReference type="ARBA" id="ARBA00022692"/>
    </source>
</evidence>
<proteinExistence type="predicted"/>
<dbReference type="Proteomes" id="UP000472263">
    <property type="component" value="Chromosome 21"/>
</dbReference>
<dbReference type="GeneTree" id="ENSGT00530000065251"/>